<comment type="caution">
    <text evidence="1">The sequence shown here is derived from an EMBL/GenBank/DDBJ whole genome shotgun (WGS) entry which is preliminary data.</text>
</comment>
<sequence>MRVPICKETFGLLLGKGNKSNVYKAKEVKAALEDLEDWSVVEFTEWRAALMYLCRVGSESFHHEQMFEIGIHMATRGFAHEARQYFEAIARAADNLAESDLSSIRHANAAYFESCKMVEEALGVIDTTSQIEIETHPLEYH</sequence>
<protein>
    <submittedName>
        <fullName evidence="1">Uncharacterized protein</fullName>
    </submittedName>
</protein>
<reference evidence="1 2" key="2">
    <citation type="submission" date="2013-04" db="EMBL/GenBank/DDBJ databases">
        <authorList>
            <person name="Fiebig A."/>
            <person name="Pradella S."/>
            <person name="Wagner-Doebler I."/>
        </authorList>
    </citation>
    <scope>NUCLEOTIDE SEQUENCE [LARGE SCALE GENOMIC DNA]</scope>
    <source>
        <strain evidence="2">DSM 17067 / NCIMB 14079 / DFL-11</strain>
    </source>
</reference>
<dbReference type="EMBL" id="ACCU02000003">
    <property type="protein sequence ID" value="RMX61847.1"/>
    <property type="molecule type" value="Genomic_DNA"/>
</dbReference>
<dbReference type="AlphaFoldDB" id="A0A5E8UWC0"/>
<gene>
    <name evidence="1" type="ORF">SADFL11_00036300</name>
</gene>
<reference evidence="1 2" key="1">
    <citation type="submission" date="2008-01" db="EMBL/GenBank/DDBJ databases">
        <authorList>
            <person name="Wagner-Dobler I."/>
            <person name="Ferriera S."/>
            <person name="Johnson J."/>
            <person name="Kravitz S."/>
            <person name="Beeson K."/>
            <person name="Sutton G."/>
            <person name="Rogers Y.-H."/>
            <person name="Friedman R."/>
            <person name="Frazier M."/>
            <person name="Venter J.C."/>
        </authorList>
    </citation>
    <scope>NUCLEOTIDE SEQUENCE [LARGE SCALE GENOMIC DNA]</scope>
    <source>
        <strain evidence="2">DSM 17067 / NCIMB 14079 / DFL-11</strain>
    </source>
</reference>
<proteinExistence type="predicted"/>
<evidence type="ECO:0000313" key="2">
    <source>
        <dbReference type="Proteomes" id="UP000004703"/>
    </source>
</evidence>
<accession>A0A5E8UWC0</accession>
<dbReference type="RefSeq" id="WP_040450513.1">
    <property type="nucleotide sequence ID" value="NZ_CM011002.1"/>
</dbReference>
<dbReference type="Proteomes" id="UP000004703">
    <property type="component" value="Chromosome"/>
</dbReference>
<organism evidence="1 2">
    <name type="scientific">Roseibium alexandrii (strain DSM 17067 / NCIMB 14079 / DFL-11)</name>
    <name type="common">Labrenzia alexandrii</name>
    <dbReference type="NCBI Taxonomy" id="244592"/>
    <lineage>
        <taxon>Bacteria</taxon>
        <taxon>Pseudomonadati</taxon>
        <taxon>Pseudomonadota</taxon>
        <taxon>Alphaproteobacteria</taxon>
        <taxon>Hyphomicrobiales</taxon>
        <taxon>Stappiaceae</taxon>
        <taxon>Roseibium</taxon>
    </lineage>
</organism>
<name>A0A5E8UWC0_ROSAD</name>
<evidence type="ECO:0000313" key="1">
    <source>
        <dbReference type="EMBL" id="RMX61847.1"/>
    </source>
</evidence>